<keyword evidence="6" id="KW-1133">Transmembrane helix</keyword>
<dbReference type="PROSITE" id="PS00028">
    <property type="entry name" value="ZINC_FINGER_C2H2_1"/>
    <property type="match status" value="2"/>
</dbReference>
<gene>
    <name evidence="8" type="ORF">GQ602_006188</name>
</gene>
<dbReference type="PANTHER" id="PTHR23235">
    <property type="entry name" value="KRUEPPEL-LIKE TRANSCRIPTION FACTOR"/>
    <property type="match status" value="1"/>
</dbReference>
<feature type="transmembrane region" description="Helical" evidence="6">
    <location>
        <begin position="14"/>
        <end position="35"/>
    </location>
</feature>
<dbReference type="PROSITE" id="PS50157">
    <property type="entry name" value="ZINC_FINGER_C2H2_2"/>
    <property type="match status" value="2"/>
</dbReference>
<keyword evidence="6" id="KW-0812">Transmembrane</keyword>
<dbReference type="Proteomes" id="UP000562929">
    <property type="component" value="Unassembled WGS sequence"/>
</dbReference>
<feature type="compositionally biased region" description="Low complexity" evidence="5">
    <location>
        <begin position="193"/>
        <end position="204"/>
    </location>
</feature>
<dbReference type="AlphaFoldDB" id="A0A8H4VBK1"/>
<evidence type="ECO:0000256" key="1">
    <source>
        <dbReference type="ARBA" id="ARBA00022723"/>
    </source>
</evidence>
<keyword evidence="3" id="KW-0862">Zinc</keyword>
<dbReference type="GO" id="GO:0000978">
    <property type="term" value="F:RNA polymerase II cis-regulatory region sequence-specific DNA binding"/>
    <property type="evidence" value="ECO:0007669"/>
    <property type="project" value="TreeGrafter"/>
</dbReference>
<keyword evidence="1" id="KW-0479">Metal-binding</keyword>
<name>A0A8H4VBK1_9HYPO</name>
<keyword evidence="9" id="KW-1185">Reference proteome</keyword>
<organism evidence="8 9">
    <name type="scientific">Ophiocordyceps camponoti-floridani</name>
    <dbReference type="NCBI Taxonomy" id="2030778"/>
    <lineage>
        <taxon>Eukaryota</taxon>
        <taxon>Fungi</taxon>
        <taxon>Dikarya</taxon>
        <taxon>Ascomycota</taxon>
        <taxon>Pezizomycotina</taxon>
        <taxon>Sordariomycetes</taxon>
        <taxon>Hypocreomycetidae</taxon>
        <taxon>Hypocreales</taxon>
        <taxon>Ophiocordycipitaceae</taxon>
        <taxon>Ophiocordyceps</taxon>
    </lineage>
</organism>
<dbReference type="SMART" id="SM00355">
    <property type="entry name" value="ZnF_C2H2"/>
    <property type="match status" value="3"/>
</dbReference>
<evidence type="ECO:0000313" key="8">
    <source>
        <dbReference type="EMBL" id="KAF4583044.1"/>
    </source>
</evidence>
<dbReference type="EMBL" id="JAACLJ010000007">
    <property type="protein sequence ID" value="KAF4583044.1"/>
    <property type="molecule type" value="Genomic_DNA"/>
</dbReference>
<evidence type="ECO:0000256" key="3">
    <source>
        <dbReference type="ARBA" id="ARBA00022833"/>
    </source>
</evidence>
<sequence length="501" mass="54716">MGSMLIRREFSEGAIAGTVMGIVFFLLALCLYPVIVGLVKRRRRPGPDVETGPQVPGIESGARPSSTDLCKEDVELSRAVKGWRVPCASPALDEGVSLAFSAPRDGFFPPGQGASADYYYDSGLIPLEAADIPVTSSRDIAQPVDFIGDRVKRLKGQASGSTESPPHDRQLPSSGAAEICGANDLMKTPPRPQQQQQQQTRMGPQPSPPSYPAPGTVNPMDIMPASTEAEVWHRTEQQLMEYSVGRSPPAHLADEGVDCQSAVAGVWPRRDADMGVDGQLEQDDDFGNVQSAFVSPLRSVTPQLPPPAFLDEAKESVPARHCEQNMPQTNAAEAQSGSHLSYQSMTTPQEVLPFVDLSPPATLPPHDTPGELSLSSSECRSSNSPKSPTTATGGGNYVCDEPGCDQAFDQLHKLKHHQRYHSKAHKCTYPTCSRAFGTKTHLDRHINERHEQRRRFHCPVSGCMYNQAGGRAFSRRDNWRRHMASKHDMSHEQNPVIVDVR</sequence>
<dbReference type="OrthoDB" id="6365676at2759"/>
<feature type="compositionally biased region" description="Low complexity" evidence="5">
    <location>
        <begin position="373"/>
        <end position="387"/>
    </location>
</feature>
<accession>A0A8H4VBK1</accession>
<evidence type="ECO:0000313" key="9">
    <source>
        <dbReference type="Proteomes" id="UP000562929"/>
    </source>
</evidence>
<dbReference type="GO" id="GO:0000981">
    <property type="term" value="F:DNA-binding transcription factor activity, RNA polymerase II-specific"/>
    <property type="evidence" value="ECO:0007669"/>
    <property type="project" value="TreeGrafter"/>
</dbReference>
<dbReference type="Gene3D" id="3.30.160.60">
    <property type="entry name" value="Classic Zinc Finger"/>
    <property type="match status" value="3"/>
</dbReference>
<dbReference type="InterPro" id="IPR013087">
    <property type="entry name" value="Znf_C2H2_type"/>
</dbReference>
<dbReference type="InterPro" id="IPR036236">
    <property type="entry name" value="Znf_C2H2_sf"/>
</dbReference>
<keyword evidence="2 4" id="KW-0863">Zinc-finger</keyword>
<evidence type="ECO:0000256" key="5">
    <source>
        <dbReference type="SAM" id="MobiDB-lite"/>
    </source>
</evidence>
<evidence type="ECO:0000259" key="7">
    <source>
        <dbReference type="PROSITE" id="PS50157"/>
    </source>
</evidence>
<protein>
    <submittedName>
        <fullName evidence="8">Zinc finger transcription factor ace1</fullName>
    </submittedName>
</protein>
<proteinExistence type="predicted"/>
<feature type="region of interest" description="Disordered" evidence="5">
    <location>
        <begin position="155"/>
        <end position="217"/>
    </location>
</feature>
<dbReference type="GO" id="GO:0008270">
    <property type="term" value="F:zinc ion binding"/>
    <property type="evidence" value="ECO:0007669"/>
    <property type="project" value="UniProtKB-KW"/>
</dbReference>
<feature type="region of interest" description="Disordered" evidence="5">
    <location>
        <begin position="44"/>
        <end position="66"/>
    </location>
</feature>
<dbReference type="Pfam" id="PF00096">
    <property type="entry name" value="zf-C2H2"/>
    <property type="match status" value="1"/>
</dbReference>
<evidence type="ECO:0000256" key="2">
    <source>
        <dbReference type="ARBA" id="ARBA00022771"/>
    </source>
</evidence>
<feature type="domain" description="C2H2-type" evidence="7">
    <location>
        <begin position="425"/>
        <end position="455"/>
    </location>
</feature>
<evidence type="ECO:0000256" key="4">
    <source>
        <dbReference type="PROSITE-ProRule" id="PRU00042"/>
    </source>
</evidence>
<feature type="region of interest" description="Disordered" evidence="5">
    <location>
        <begin position="355"/>
        <end position="394"/>
    </location>
</feature>
<comment type="caution">
    <text evidence="8">The sequence shown here is derived from an EMBL/GenBank/DDBJ whole genome shotgun (WGS) entry which is preliminary data.</text>
</comment>
<reference evidence="8 9" key="1">
    <citation type="journal article" date="2020" name="G3 (Bethesda)">
        <title>Genetic Underpinnings of Host Manipulation by Ophiocordyceps as Revealed by Comparative Transcriptomics.</title>
        <authorList>
            <person name="Will I."/>
            <person name="Das B."/>
            <person name="Trinh T."/>
            <person name="Brachmann A."/>
            <person name="Ohm R.A."/>
            <person name="de Bekker C."/>
        </authorList>
    </citation>
    <scope>NUCLEOTIDE SEQUENCE [LARGE SCALE GENOMIC DNA]</scope>
    <source>
        <strain evidence="8 9">EC05</strain>
    </source>
</reference>
<feature type="domain" description="C2H2-type" evidence="7">
    <location>
        <begin position="397"/>
        <end position="426"/>
    </location>
</feature>
<dbReference type="SUPFAM" id="SSF57667">
    <property type="entry name" value="beta-beta-alpha zinc fingers"/>
    <property type="match status" value="1"/>
</dbReference>
<evidence type="ECO:0000256" key="6">
    <source>
        <dbReference type="SAM" id="Phobius"/>
    </source>
</evidence>
<dbReference type="PANTHER" id="PTHR23235:SF120">
    <property type="entry name" value="KRUPPEL-LIKE FACTOR 15"/>
    <property type="match status" value="1"/>
</dbReference>
<keyword evidence="6" id="KW-0472">Membrane</keyword>